<feature type="domain" description="F5/8 type C" evidence="1">
    <location>
        <begin position="264"/>
        <end position="406"/>
    </location>
</feature>
<proteinExistence type="predicted"/>
<evidence type="ECO:0000313" key="2">
    <source>
        <dbReference type="EMBL" id="MBE9666979.1"/>
    </source>
</evidence>
<organism evidence="2 3">
    <name type="scientific">Mucilaginibacter boryungensis</name>
    <dbReference type="NCBI Taxonomy" id="768480"/>
    <lineage>
        <taxon>Bacteria</taxon>
        <taxon>Pseudomonadati</taxon>
        <taxon>Bacteroidota</taxon>
        <taxon>Sphingobacteriia</taxon>
        <taxon>Sphingobacteriales</taxon>
        <taxon>Sphingobacteriaceae</taxon>
        <taxon>Mucilaginibacter</taxon>
    </lineage>
</organism>
<dbReference type="Pfam" id="PF14099">
    <property type="entry name" value="Polysacc_lyase"/>
    <property type="match status" value="1"/>
</dbReference>
<dbReference type="PROSITE" id="PS50022">
    <property type="entry name" value="FA58C_3"/>
    <property type="match status" value="1"/>
</dbReference>
<accession>A0ABR9XIW0</accession>
<dbReference type="InterPro" id="IPR008979">
    <property type="entry name" value="Galactose-bd-like_sf"/>
</dbReference>
<dbReference type="EMBL" id="JADFFM010000001">
    <property type="protein sequence ID" value="MBE9666979.1"/>
    <property type="molecule type" value="Genomic_DNA"/>
</dbReference>
<dbReference type="Pfam" id="PF00754">
    <property type="entry name" value="F5_F8_type_C"/>
    <property type="match status" value="1"/>
</dbReference>
<dbReference type="InterPro" id="IPR000421">
    <property type="entry name" value="FA58C"/>
</dbReference>
<dbReference type="Proteomes" id="UP000632774">
    <property type="component" value="Unassembled WGS sequence"/>
</dbReference>
<dbReference type="Gene3D" id="2.60.120.260">
    <property type="entry name" value="Galactose-binding domain-like"/>
    <property type="match status" value="1"/>
</dbReference>
<sequence>MKNLFIVVCIILCFLSCKKKKAEPTLTGETPVVTTPEVPGKLLWDGDASKGTSIWKVASNIEGEGTITTVNDPTYGTVWKFTKPLGSHRTESHAANGFQAQEGDDIYIGWRCKVSMPPNINTNAVFQWKAYGSDMQQNFPIIISTTTGGDIHLMHYAPGQVGTELWKTPLKINAWNRFVLRLKISRDGTIGFIEFWYNDEKQTLKGGTQRYYGRTLDAEYCDPKWGVYGGDAQLITNYVGRPRIATTYDLVKPEKLNEPTPDPAPAPATVPVDPESITLFKTITASSELSGNKGSAAVDDDLDTYWQPAASDRTDLNIWLSADLGTAKDFNAMRIFWNRADVIAKYQLLYSDDGTTWQLAYEKTKSFSTIEKSTFPKVTARFVKLNIILTEDGSNLTTAEWRIFQE</sequence>
<dbReference type="Gene3D" id="2.60.120.200">
    <property type="match status" value="1"/>
</dbReference>
<evidence type="ECO:0000259" key="1">
    <source>
        <dbReference type="PROSITE" id="PS50022"/>
    </source>
</evidence>
<dbReference type="SUPFAM" id="SSF49785">
    <property type="entry name" value="Galactose-binding domain-like"/>
    <property type="match status" value="1"/>
</dbReference>
<dbReference type="InterPro" id="IPR025975">
    <property type="entry name" value="Polysacc_lyase"/>
</dbReference>
<evidence type="ECO:0000313" key="3">
    <source>
        <dbReference type="Proteomes" id="UP000632774"/>
    </source>
</evidence>
<name>A0ABR9XIW0_9SPHI</name>
<reference evidence="2 3" key="1">
    <citation type="submission" date="2020-10" db="EMBL/GenBank/DDBJ databases">
        <title>Mucilaginibacter mali sp. nov., isolated from rhizosphere soil of apple orchard.</title>
        <authorList>
            <person name="Lee J.-S."/>
            <person name="Kim H.S."/>
            <person name="Kim J.-S."/>
        </authorList>
    </citation>
    <scope>NUCLEOTIDE SEQUENCE [LARGE SCALE GENOMIC DNA]</scope>
    <source>
        <strain evidence="2 3">KCTC 23157</strain>
    </source>
</reference>
<protein>
    <submittedName>
        <fullName evidence="2">Discoidin domain-containing protein</fullName>
    </submittedName>
</protein>
<keyword evidence="3" id="KW-1185">Reference proteome</keyword>
<dbReference type="RefSeq" id="WP_194106337.1">
    <property type="nucleotide sequence ID" value="NZ_JADFFM010000001.1"/>
</dbReference>
<comment type="caution">
    <text evidence="2">The sequence shown here is derived from an EMBL/GenBank/DDBJ whole genome shotgun (WGS) entry which is preliminary data.</text>
</comment>
<gene>
    <name evidence="2" type="ORF">IRJ18_11460</name>
</gene>